<dbReference type="InterPro" id="IPR036291">
    <property type="entry name" value="NAD(P)-bd_dom_sf"/>
</dbReference>
<keyword evidence="1" id="KW-0812">Transmembrane</keyword>
<dbReference type="Proteomes" id="UP000553632">
    <property type="component" value="Unassembled WGS sequence"/>
</dbReference>
<dbReference type="SUPFAM" id="SSF51735">
    <property type="entry name" value="NAD(P)-binding Rossmann-fold domains"/>
    <property type="match status" value="1"/>
</dbReference>
<protein>
    <submittedName>
        <fullName evidence="2">3-dehydrosphinganine reductase</fullName>
    </submittedName>
</protein>
<keyword evidence="1" id="KW-1133">Transmembrane helix</keyword>
<reference evidence="2 3" key="1">
    <citation type="submission" date="2020-04" db="EMBL/GenBank/DDBJ databases">
        <title>Perkinsus olseni comparative genomics.</title>
        <authorList>
            <person name="Bogema D.R."/>
        </authorList>
    </citation>
    <scope>NUCLEOTIDE SEQUENCE [LARGE SCALE GENOMIC DNA]</scope>
    <source>
        <strain evidence="2 3">ATCC PRA-207</strain>
    </source>
</reference>
<evidence type="ECO:0000313" key="2">
    <source>
        <dbReference type="EMBL" id="KAF4742647.1"/>
    </source>
</evidence>
<evidence type="ECO:0000313" key="3">
    <source>
        <dbReference type="Proteomes" id="UP000553632"/>
    </source>
</evidence>
<evidence type="ECO:0000256" key="1">
    <source>
        <dbReference type="SAM" id="Phobius"/>
    </source>
</evidence>
<feature type="non-terminal residue" evidence="2">
    <location>
        <position position="1"/>
    </location>
</feature>
<accession>A0A7J6TCR4</accession>
<dbReference type="EMBL" id="JABANO010011945">
    <property type="protein sequence ID" value="KAF4742647.1"/>
    <property type="molecule type" value="Genomic_DNA"/>
</dbReference>
<gene>
    <name evidence="2" type="primary">TSC10_9</name>
    <name evidence="2" type="ORF">FOZ63_022504</name>
</gene>
<proteinExistence type="predicted"/>
<dbReference type="AlphaFoldDB" id="A0A7J6TCR4"/>
<keyword evidence="1" id="KW-0472">Membrane</keyword>
<organism evidence="2 3">
    <name type="scientific">Perkinsus olseni</name>
    <name type="common">Perkinsus atlanticus</name>
    <dbReference type="NCBI Taxonomy" id="32597"/>
    <lineage>
        <taxon>Eukaryota</taxon>
        <taxon>Sar</taxon>
        <taxon>Alveolata</taxon>
        <taxon>Perkinsozoa</taxon>
        <taxon>Perkinsea</taxon>
        <taxon>Perkinsida</taxon>
        <taxon>Perkinsidae</taxon>
        <taxon>Perkinsus</taxon>
    </lineage>
</organism>
<keyword evidence="3" id="KW-1185">Reference proteome</keyword>
<sequence length="64" mass="6911">MWSDWLYGFGGLFLLIAVMSYAFKRGRYQSVKGLHVCIPGGSCGIGLAVAKRCASEGARKVTII</sequence>
<feature type="transmembrane region" description="Helical" evidence="1">
    <location>
        <begin position="6"/>
        <end position="23"/>
    </location>
</feature>
<name>A0A7J6TCR4_PEROL</name>
<dbReference type="Gene3D" id="3.40.50.720">
    <property type="entry name" value="NAD(P)-binding Rossmann-like Domain"/>
    <property type="match status" value="1"/>
</dbReference>
<comment type="caution">
    <text evidence="2">The sequence shown here is derived from an EMBL/GenBank/DDBJ whole genome shotgun (WGS) entry which is preliminary data.</text>
</comment>